<comment type="subunit">
    <text evidence="9">Forms a complex with SecF. Part of the essential Sec protein translocation apparatus which comprises SecA, SecYEG and auxiliary proteins SecDF. Other proteins may also be involved.</text>
</comment>
<comment type="caution">
    <text evidence="13">The sequence shown here is derived from an EMBL/GenBank/DDBJ whole genome shotgun (WGS) entry which is preliminary data.</text>
</comment>
<dbReference type="Pfam" id="PF02355">
    <property type="entry name" value="SecD_SecF_C"/>
    <property type="match status" value="1"/>
</dbReference>
<sequence>MNRLLAFVLIVVLSAGVVAGTSSWLFNDVKLGLDLKGGFEILYEAQPIEAGGKVTKESLIETAKSLESRANATGVTEPEVTTEGSNRIRVKIAGVSDENKVRDILKKPAELTFRSARGCAADKGYCKIELHGSDFKQNGASVHQTNLNAYEIAIKLKSASQFAEITREIAKLSPNNQLAIYLDETQLSAPNVAAEINSNEAVITGNYTREEANDLKNTINLGALPLKLTEKYTQSVGATLGKLSLQETIIAGAIGTVLILLFMMVFYRLPGLIASFCIIVYIWLLLLGFNLIDATLTLPGIAAFILGIGMAVDANIIMAERIKEEMRSGKSILSSQKAGSKNSFRTIIDAHVTTTIAALVLFFIGVGSVKGFAVILLLSIIISVLTNVFFSRLLLTLIIRSGLVKKKSYFGVKESEVRAL</sequence>
<accession>A0ABS5C5V0</accession>
<dbReference type="Gene3D" id="1.20.1640.10">
    <property type="entry name" value="Multidrug efflux transporter AcrB transmembrane domain"/>
    <property type="match status" value="1"/>
</dbReference>
<dbReference type="NCBIfam" id="TIGR01129">
    <property type="entry name" value="secD"/>
    <property type="match status" value="1"/>
</dbReference>
<reference evidence="13 14" key="1">
    <citation type="submission" date="2021-04" db="EMBL/GenBank/DDBJ databases">
        <title>Paenibacillus sp. DLE-14 whole genome sequence.</title>
        <authorList>
            <person name="Ham Y.J."/>
        </authorList>
    </citation>
    <scope>NUCLEOTIDE SEQUENCE [LARGE SCALE GENOMIC DNA]</scope>
    <source>
        <strain evidence="13 14">DLE-14</strain>
    </source>
</reference>
<comment type="function">
    <text evidence="9">Part of the Sec protein translocase complex. Interacts with the SecYEG preprotein conducting channel. SecDF uses the proton motive force (PMF) to complete protein translocation after the ATP-dependent function of SecA.</text>
</comment>
<evidence type="ECO:0000256" key="9">
    <source>
        <dbReference type="HAMAP-Rule" id="MF_01463"/>
    </source>
</evidence>
<evidence type="ECO:0000259" key="11">
    <source>
        <dbReference type="Pfam" id="PF21760"/>
    </source>
</evidence>
<feature type="domain" description="Protein translocase subunit SecDF P1" evidence="11">
    <location>
        <begin position="63"/>
        <end position="116"/>
    </location>
</feature>
<dbReference type="PANTHER" id="PTHR30081:SF1">
    <property type="entry name" value="PROTEIN TRANSLOCASE SUBUNIT SECD"/>
    <property type="match status" value="1"/>
</dbReference>
<keyword evidence="3 9" id="KW-1003">Cell membrane</keyword>
<dbReference type="EMBL" id="JAGKSP010000001">
    <property type="protein sequence ID" value="MBP3961373.1"/>
    <property type="molecule type" value="Genomic_DNA"/>
</dbReference>
<dbReference type="NCBIfam" id="TIGR00916">
    <property type="entry name" value="2A0604s01"/>
    <property type="match status" value="1"/>
</dbReference>
<dbReference type="Pfam" id="PF22599">
    <property type="entry name" value="SecDF_P1_head"/>
    <property type="match status" value="1"/>
</dbReference>
<feature type="transmembrane region" description="Helical" evidence="9">
    <location>
        <begin position="372"/>
        <end position="399"/>
    </location>
</feature>
<dbReference type="InterPro" id="IPR001036">
    <property type="entry name" value="Acrflvin-R"/>
</dbReference>
<comment type="caution">
    <text evidence="9">Lacks conserved residue(s) required for the propagation of feature annotation.</text>
</comment>
<dbReference type="Pfam" id="PF21760">
    <property type="entry name" value="SecD_1st"/>
    <property type="match status" value="1"/>
</dbReference>
<evidence type="ECO:0000259" key="10">
    <source>
        <dbReference type="Pfam" id="PF02355"/>
    </source>
</evidence>
<evidence type="ECO:0000313" key="13">
    <source>
        <dbReference type="EMBL" id="MBP3961373.1"/>
    </source>
</evidence>
<dbReference type="InterPro" id="IPR048634">
    <property type="entry name" value="SecD_SecF_C"/>
</dbReference>
<evidence type="ECO:0000256" key="3">
    <source>
        <dbReference type="ARBA" id="ARBA00022475"/>
    </source>
</evidence>
<evidence type="ECO:0000256" key="7">
    <source>
        <dbReference type="ARBA" id="ARBA00023010"/>
    </source>
</evidence>
<name>A0ABS5C5V0_9BACL</name>
<keyword evidence="4 9" id="KW-0812">Transmembrane</keyword>
<dbReference type="RefSeq" id="WP_210654782.1">
    <property type="nucleotide sequence ID" value="NZ_JAGKSP010000001.1"/>
</dbReference>
<dbReference type="InterPro" id="IPR005791">
    <property type="entry name" value="SecD"/>
</dbReference>
<feature type="transmembrane region" description="Helical" evidence="9">
    <location>
        <begin position="347"/>
        <end position="366"/>
    </location>
</feature>
<comment type="subcellular location">
    <subcellularLocation>
        <location evidence="1 9">Cell membrane</location>
        <topology evidence="1 9">Multi-pass membrane protein</topology>
    </subcellularLocation>
</comment>
<organism evidence="13 14">
    <name type="scientific">Paenibacillus lignilyticus</name>
    <dbReference type="NCBI Taxonomy" id="1172615"/>
    <lineage>
        <taxon>Bacteria</taxon>
        <taxon>Bacillati</taxon>
        <taxon>Bacillota</taxon>
        <taxon>Bacilli</taxon>
        <taxon>Bacillales</taxon>
        <taxon>Paenibacillaceae</taxon>
        <taxon>Paenibacillus</taxon>
    </lineage>
</organism>
<gene>
    <name evidence="9 13" type="primary">secD</name>
    <name evidence="13" type="ORF">I8J30_01515</name>
</gene>
<keyword evidence="8 9" id="KW-0472">Membrane</keyword>
<dbReference type="HAMAP" id="MF_01463_B">
    <property type="entry name" value="SecD_B"/>
    <property type="match status" value="1"/>
</dbReference>
<keyword evidence="6 9" id="KW-1133">Transmembrane helix</keyword>
<keyword evidence="2 9" id="KW-0813">Transport</keyword>
<evidence type="ECO:0000313" key="14">
    <source>
        <dbReference type="Proteomes" id="UP000673394"/>
    </source>
</evidence>
<feature type="domain" description="SecDF P1 head subdomain" evidence="12">
    <location>
        <begin position="128"/>
        <end position="225"/>
    </location>
</feature>
<keyword evidence="14" id="KW-1185">Reference proteome</keyword>
<protein>
    <recommendedName>
        <fullName evidence="9">Protein translocase subunit SecD</fullName>
    </recommendedName>
</protein>
<comment type="similarity">
    <text evidence="9">Belongs to the SecD/SecF family. SecD subfamily.</text>
</comment>
<evidence type="ECO:0000256" key="2">
    <source>
        <dbReference type="ARBA" id="ARBA00022448"/>
    </source>
</evidence>
<dbReference type="InterPro" id="IPR022813">
    <property type="entry name" value="SecD/SecF_arch_bac"/>
</dbReference>
<feature type="transmembrane region" description="Helical" evidence="9">
    <location>
        <begin position="298"/>
        <end position="318"/>
    </location>
</feature>
<dbReference type="InterPro" id="IPR048631">
    <property type="entry name" value="SecD_1st"/>
</dbReference>
<dbReference type="Proteomes" id="UP000673394">
    <property type="component" value="Unassembled WGS sequence"/>
</dbReference>
<evidence type="ECO:0000256" key="1">
    <source>
        <dbReference type="ARBA" id="ARBA00004651"/>
    </source>
</evidence>
<feature type="domain" description="Protein export membrane protein SecD/SecF C-terminal" evidence="10">
    <location>
        <begin position="231"/>
        <end position="398"/>
    </location>
</feature>
<evidence type="ECO:0000256" key="5">
    <source>
        <dbReference type="ARBA" id="ARBA00022927"/>
    </source>
</evidence>
<feature type="transmembrane region" description="Helical" evidence="9">
    <location>
        <begin position="249"/>
        <end position="267"/>
    </location>
</feature>
<dbReference type="Gene3D" id="3.30.70.3400">
    <property type="match status" value="1"/>
</dbReference>
<evidence type="ECO:0000256" key="4">
    <source>
        <dbReference type="ARBA" id="ARBA00022692"/>
    </source>
</evidence>
<dbReference type="Gene3D" id="3.30.1360.200">
    <property type="match status" value="1"/>
</dbReference>
<proteinExistence type="inferred from homology"/>
<keyword evidence="5 9" id="KW-0653">Protein transport</keyword>
<dbReference type="InterPro" id="IPR055344">
    <property type="entry name" value="SecD_SecF_C_bact"/>
</dbReference>
<evidence type="ECO:0000256" key="8">
    <source>
        <dbReference type="ARBA" id="ARBA00023136"/>
    </source>
</evidence>
<dbReference type="InterPro" id="IPR054384">
    <property type="entry name" value="SecDF_P1_head"/>
</dbReference>
<dbReference type="PANTHER" id="PTHR30081">
    <property type="entry name" value="PROTEIN-EXPORT MEMBRANE PROTEIN SEC"/>
    <property type="match status" value="1"/>
</dbReference>
<evidence type="ECO:0000259" key="12">
    <source>
        <dbReference type="Pfam" id="PF22599"/>
    </source>
</evidence>
<dbReference type="SUPFAM" id="SSF82866">
    <property type="entry name" value="Multidrug efflux transporter AcrB transmembrane domain"/>
    <property type="match status" value="1"/>
</dbReference>
<evidence type="ECO:0000256" key="6">
    <source>
        <dbReference type="ARBA" id="ARBA00022989"/>
    </source>
</evidence>
<feature type="transmembrane region" description="Helical" evidence="9">
    <location>
        <begin position="272"/>
        <end position="292"/>
    </location>
</feature>
<dbReference type="PRINTS" id="PR00702">
    <property type="entry name" value="ACRIFLAVINRP"/>
</dbReference>
<keyword evidence="7 9" id="KW-0811">Translocation</keyword>